<reference evidence="3 4" key="1">
    <citation type="submission" date="2018-03" db="EMBL/GenBank/DDBJ databases">
        <title>Genomic Encyclopedia of Type Strains, Phase III (KMG-III): the genomes of soil and plant-associated and newly described type strains.</title>
        <authorList>
            <person name="Whitman W."/>
        </authorList>
    </citation>
    <scope>NUCLEOTIDE SEQUENCE [LARGE SCALE GENOMIC DNA]</scope>
    <source>
        <strain evidence="3 4">CGMCC 1.12484</strain>
    </source>
</reference>
<dbReference type="Proteomes" id="UP000237983">
    <property type="component" value="Unassembled WGS sequence"/>
</dbReference>
<dbReference type="PANTHER" id="PTHR28008">
    <property type="entry name" value="DOMAIN PROTEIN, PUTATIVE (AFU_ORTHOLOGUE AFUA_3G10980)-RELATED"/>
    <property type="match status" value="1"/>
</dbReference>
<dbReference type="AlphaFoldDB" id="A0A2T0VHK5"/>
<evidence type="ECO:0000313" key="4">
    <source>
        <dbReference type="Proteomes" id="UP000237983"/>
    </source>
</evidence>
<evidence type="ECO:0000313" key="3">
    <source>
        <dbReference type="EMBL" id="PRY69680.1"/>
    </source>
</evidence>
<comment type="caution">
    <text evidence="3">The sequence shown here is derived from an EMBL/GenBank/DDBJ whole genome shotgun (WGS) entry which is preliminary data.</text>
</comment>
<dbReference type="Pfam" id="PF04892">
    <property type="entry name" value="VanZ"/>
    <property type="match status" value="1"/>
</dbReference>
<feature type="transmembrane region" description="Helical" evidence="1">
    <location>
        <begin position="7"/>
        <end position="24"/>
    </location>
</feature>
<gene>
    <name evidence="3" type="ORF">B0I08_102357</name>
</gene>
<sequence>MFLRHPFLSFVTLAYLGLVGWITLGPQPFEGDSDGLIWRLLRVLQRYEATDWINYSRLEFGANVAMFLPIGLFFLLLFGRRLWWLSVLFGVGLTVSIEFAQLFLPGRVSDPRDLLANSAGAFIGVVAGLVLTASKARAIRRTQQQRRVRTS</sequence>
<dbReference type="EMBL" id="PVTL01000002">
    <property type="protein sequence ID" value="PRY69680.1"/>
    <property type="molecule type" value="Genomic_DNA"/>
</dbReference>
<dbReference type="RefSeq" id="WP_106210644.1">
    <property type="nucleotide sequence ID" value="NZ_PVTL01000002.1"/>
</dbReference>
<proteinExistence type="predicted"/>
<evidence type="ECO:0000256" key="1">
    <source>
        <dbReference type="SAM" id="Phobius"/>
    </source>
</evidence>
<keyword evidence="1" id="KW-1133">Transmembrane helix</keyword>
<feature type="domain" description="VanZ-like" evidence="2">
    <location>
        <begin position="13"/>
        <end position="127"/>
    </location>
</feature>
<feature type="transmembrane region" description="Helical" evidence="1">
    <location>
        <begin position="60"/>
        <end position="78"/>
    </location>
</feature>
<keyword evidence="1" id="KW-0812">Transmembrane</keyword>
<dbReference type="InterPro" id="IPR006976">
    <property type="entry name" value="VanZ-like"/>
</dbReference>
<organism evidence="3 4">
    <name type="scientific">Glaciihabitans tibetensis</name>
    <dbReference type="NCBI Taxonomy" id="1266600"/>
    <lineage>
        <taxon>Bacteria</taxon>
        <taxon>Bacillati</taxon>
        <taxon>Actinomycetota</taxon>
        <taxon>Actinomycetes</taxon>
        <taxon>Micrococcales</taxon>
        <taxon>Microbacteriaceae</taxon>
        <taxon>Glaciihabitans</taxon>
    </lineage>
</organism>
<feature type="transmembrane region" description="Helical" evidence="1">
    <location>
        <begin position="83"/>
        <end position="103"/>
    </location>
</feature>
<keyword evidence="1" id="KW-0472">Membrane</keyword>
<name>A0A2T0VHK5_9MICO</name>
<dbReference type="PANTHER" id="PTHR28008:SF1">
    <property type="entry name" value="DOMAIN PROTEIN, PUTATIVE (AFU_ORTHOLOGUE AFUA_3G10980)-RELATED"/>
    <property type="match status" value="1"/>
</dbReference>
<protein>
    <submittedName>
        <fullName evidence="3">VanZ like protein</fullName>
    </submittedName>
</protein>
<evidence type="ECO:0000259" key="2">
    <source>
        <dbReference type="Pfam" id="PF04892"/>
    </source>
</evidence>
<feature type="transmembrane region" description="Helical" evidence="1">
    <location>
        <begin position="115"/>
        <end position="133"/>
    </location>
</feature>
<accession>A0A2T0VHK5</accession>
<keyword evidence="4" id="KW-1185">Reference proteome</keyword>
<dbReference type="OrthoDB" id="3787741at2"/>